<dbReference type="Proteomes" id="UP001252270">
    <property type="component" value="Unassembled WGS sequence"/>
</dbReference>
<evidence type="ECO:0000256" key="1">
    <source>
        <dbReference type="SAM" id="Phobius"/>
    </source>
</evidence>
<reference evidence="2 3" key="1">
    <citation type="submission" date="2023-04" db="EMBL/GenBank/DDBJ databases">
        <title>A long-awaited taxogenomic arrangement of the family Halomonadaceae.</title>
        <authorList>
            <person name="De La Haba R."/>
            <person name="Chuvochina M."/>
            <person name="Wittouck S."/>
            <person name="Arahal D.R."/>
            <person name="Sanchez-Porro C."/>
            <person name="Hugenholtz P."/>
            <person name="Ventosa A."/>
        </authorList>
    </citation>
    <scope>NUCLEOTIDE SEQUENCE [LARGE SCALE GENOMIC DNA]</scope>
    <source>
        <strain evidence="2 3">DSM 17332</strain>
    </source>
</reference>
<proteinExistence type="predicted"/>
<gene>
    <name evidence="2" type="ORF">QC820_14345</name>
</gene>
<dbReference type="RefSeq" id="WP_309637418.1">
    <property type="nucleotide sequence ID" value="NZ_JARWAL010000013.1"/>
</dbReference>
<name>A0ABU1GR10_9GAMM</name>
<protein>
    <submittedName>
        <fullName evidence="2">Uncharacterized protein</fullName>
    </submittedName>
</protein>
<dbReference type="EMBL" id="JARWAL010000013">
    <property type="protein sequence ID" value="MDR5893991.1"/>
    <property type="molecule type" value="Genomic_DNA"/>
</dbReference>
<evidence type="ECO:0000313" key="3">
    <source>
        <dbReference type="Proteomes" id="UP001252270"/>
    </source>
</evidence>
<keyword evidence="1" id="KW-1133">Transmembrane helix</keyword>
<keyword evidence="1" id="KW-0472">Membrane</keyword>
<keyword evidence="3" id="KW-1185">Reference proteome</keyword>
<keyword evidence="1" id="KW-0812">Transmembrane</keyword>
<sequence length="331" mass="36736">AMGALTQLAFERAAGNEVRRGLATSGTLADVRILRGAQYGSVARHLGRGVGAIGPIDGFRALGEAGAMARRGELRERVRHKRYLGGVTIGGGILTIAASSLVLVPLVIGVISLVLVYRLARLVPWHIETWLRRSLYGVQSERLRFQPFANGLEEQDSLTMVFSGIEFDMEALRAPRSLQDVEDEMVIYQQAWAEGRELTDEEREQVKRIMNLTAKASFPEDLAGELTVLVNYYTEQGIRQYLGGARYAEGDIVPVNRYGREFTSSDKRSVGRARSFMPEGNAFELELDGESRTILLETELDADGGRLVATVRYVTEVGMFPQEDYVMELSR</sequence>
<accession>A0ABU1GR10</accession>
<comment type="caution">
    <text evidence="2">The sequence shown here is derived from an EMBL/GenBank/DDBJ whole genome shotgun (WGS) entry which is preliminary data.</text>
</comment>
<organism evidence="2 3">
    <name type="scientific">Halomonas mongoliensis</name>
    <dbReference type="NCBI Taxonomy" id="321265"/>
    <lineage>
        <taxon>Bacteria</taxon>
        <taxon>Pseudomonadati</taxon>
        <taxon>Pseudomonadota</taxon>
        <taxon>Gammaproteobacteria</taxon>
        <taxon>Oceanospirillales</taxon>
        <taxon>Halomonadaceae</taxon>
        <taxon>Halomonas</taxon>
    </lineage>
</organism>
<evidence type="ECO:0000313" key="2">
    <source>
        <dbReference type="EMBL" id="MDR5893991.1"/>
    </source>
</evidence>
<feature type="transmembrane region" description="Helical" evidence="1">
    <location>
        <begin position="84"/>
        <end position="117"/>
    </location>
</feature>
<feature type="non-terminal residue" evidence="2">
    <location>
        <position position="1"/>
    </location>
</feature>